<dbReference type="InterPro" id="IPR050091">
    <property type="entry name" value="PKS_NRPS_Biosynth_Enz"/>
</dbReference>
<dbReference type="InterPro" id="IPR001227">
    <property type="entry name" value="Ac_transferase_dom_sf"/>
</dbReference>
<keyword evidence="2" id="KW-0012">Acyltransferase</keyword>
<name>A0A1B1IJ92_9ACTN</name>
<dbReference type="InterPro" id="IPR016036">
    <property type="entry name" value="Malonyl_transacylase_ACP-bd"/>
</dbReference>
<proteinExistence type="predicted"/>
<dbReference type="GO" id="GO:0004312">
    <property type="term" value="F:fatty acid synthase activity"/>
    <property type="evidence" value="ECO:0007669"/>
    <property type="project" value="TreeGrafter"/>
</dbReference>
<dbReference type="Pfam" id="PF00698">
    <property type="entry name" value="Acyl_transf_1"/>
    <property type="match status" value="1"/>
</dbReference>
<dbReference type="Pfam" id="PF02801">
    <property type="entry name" value="Ketoacyl-synt_C"/>
    <property type="match status" value="1"/>
</dbReference>
<dbReference type="SUPFAM" id="SSF52151">
    <property type="entry name" value="FabD/lysophospholipase-like"/>
    <property type="match status" value="1"/>
</dbReference>
<dbReference type="SUPFAM" id="SSF53901">
    <property type="entry name" value="Thiolase-like"/>
    <property type="match status" value="1"/>
</dbReference>
<dbReference type="SMART" id="SM00827">
    <property type="entry name" value="PKS_AT"/>
    <property type="match status" value="1"/>
</dbReference>
<feature type="non-terminal residue" evidence="4">
    <location>
        <position position="1"/>
    </location>
</feature>
<keyword evidence="1" id="KW-0808">Transferase</keyword>
<dbReference type="Pfam" id="PF16197">
    <property type="entry name" value="KAsynt_C_assoc"/>
    <property type="match status" value="1"/>
</dbReference>
<dbReference type="GO" id="GO:0006633">
    <property type="term" value="P:fatty acid biosynthetic process"/>
    <property type="evidence" value="ECO:0007669"/>
    <property type="project" value="TreeGrafter"/>
</dbReference>
<sequence length="421" mass="44980">QAAAGVLSVIKTVQAMRHGVLPRTLHAETPTPDVDWSAGTVALLGEARPWTREAGPRTAGVSSFGVSGTNAHVILREPPVEEREEAEERVAPAPALAWPLSGRGEEALRGQAERLRELLDTEATLDPRDVAHTLATARTAFEHRAAIVGSGIEDLRAGLDALIEGGPSSTLTRGTVRRGRDRRTVFMFPGQGSQWLGMARRLLDESPEFAERMAECDRAIGALADWSPVEAVRGEDAEWMDRVDRVQPVLFSVMVSLAAMWRAAGVEPDAVIGHSQGEIAAACVAGALSLEDAVRVVVLRSSILTGIAGRGGMTSVQLSPERVRERLEPHPELSLAAANGAVSTVVSGPPEALTAFERELEAEGTRVRRVPVDYASHSAHVETLREEPLRALAPVSHESGDVPFYSTVTGDLLDLSETGPE</sequence>
<dbReference type="Gene3D" id="3.40.366.10">
    <property type="entry name" value="Malonyl-Coenzyme A Acyl Carrier Protein, domain 2"/>
    <property type="match status" value="1"/>
</dbReference>
<dbReference type="PANTHER" id="PTHR43775:SF51">
    <property type="entry name" value="INACTIVE PHENOLPHTHIOCEROL SYNTHESIS POLYKETIDE SYNTHASE TYPE I PKS1-RELATED"/>
    <property type="match status" value="1"/>
</dbReference>
<dbReference type="SUPFAM" id="SSF55048">
    <property type="entry name" value="Probable ACP-binding domain of malonyl-CoA ACP transacylase"/>
    <property type="match status" value="1"/>
</dbReference>
<dbReference type="InterPro" id="IPR016039">
    <property type="entry name" value="Thiolase-like"/>
</dbReference>
<dbReference type="InterPro" id="IPR032821">
    <property type="entry name" value="PKS_assoc"/>
</dbReference>
<evidence type="ECO:0000256" key="2">
    <source>
        <dbReference type="ARBA" id="ARBA00023315"/>
    </source>
</evidence>
<reference evidence="4" key="1">
    <citation type="submission" date="2016-03" db="EMBL/GenBank/DDBJ databases">
        <authorList>
            <person name="Ploux O."/>
        </authorList>
    </citation>
    <scope>NUCLEOTIDE SEQUENCE</scope>
    <source>
        <strain evidence="4">OAct770</strain>
    </source>
</reference>
<dbReference type="AlphaFoldDB" id="A0A1B1IJ92"/>
<dbReference type="InterPro" id="IPR014043">
    <property type="entry name" value="Acyl_transferase_dom"/>
</dbReference>
<dbReference type="InterPro" id="IPR014031">
    <property type="entry name" value="Ketoacyl_synth_C"/>
</dbReference>
<organism evidence="4">
    <name type="scientific">Nocardiopsis alba</name>
    <dbReference type="NCBI Taxonomy" id="53437"/>
    <lineage>
        <taxon>Bacteria</taxon>
        <taxon>Bacillati</taxon>
        <taxon>Actinomycetota</taxon>
        <taxon>Actinomycetes</taxon>
        <taxon>Streptosporangiales</taxon>
        <taxon>Nocardiopsidaceae</taxon>
        <taxon>Nocardiopsis</taxon>
    </lineage>
</organism>
<dbReference type="PANTHER" id="PTHR43775">
    <property type="entry name" value="FATTY ACID SYNTHASE"/>
    <property type="match status" value="1"/>
</dbReference>
<dbReference type="Gene3D" id="3.30.70.3290">
    <property type="match status" value="1"/>
</dbReference>
<dbReference type="InterPro" id="IPR016035">
    <property type="entry name" value="Acyl_Trfase/lysoPLipase"/>
</dbReference>
<evidence type="ECO:0000256" key="1">
    <source>
        <dbReference type="ARBA" id="ARBA00022679"/>
    </source>
</evidence>
<feature type="non-terminal residue" evidence="4">
    <location>
        <position position="421"/>
    </location>
</feature>
<dbReference type="EMBL" id="KU884408">
    <property type="protein sequence ID" value="ANR94491.1"/>
    <property type="molecule type" value="Genomic_DNA"/>
</dbReference>
<protein>
    <submittedName>
        <fullName evidence="4">Type I polyketide synthase</fullName>
    </submittedName>
</protein>
<evidence type="ECO:0000313" key="4">
    <source>
        <dbReference type="EMBL" id="ANR94491.1"/>
    </source>
</evidence>
<dbReference type="Gene3D" id="3.40.47.10">
    <property type="match status" value="1"/>
</dbReference>
<accession>A0A1B1IJ92</accession>
<evidence type="ECO:0000259" key="3">
    <source>
        <dbReference type="SMART" id="SM00827"/>
    </source>
</evidence>
<feature type="domain" description="Malonyl-CoA:ACP transacylase (MAT)" evidence="3">
    <location>
        <begin position="187"/>
        <end position="421"/>
    </location>
</feature>